<keyword evidence="1" id="KW-0378">Hydrolase</keyword>
<dbReference type="RefSeq" id="XP_066069773.1">
    <property type="nucleotide sequence ID" value="XM_066213676.1"/>
</dbReference>
<dbReference type="InterPro" id="IPR036526">
    <property type="entry name" value="C-N_Hydrolase_sf"/>
</dbReference>
<proteinExistence type="predicted"/>
<dbReference type="SUPFAM" id="SSF56317">
    <property type="entry name" value="Carbon-nitrogen hydrolase"/>
    <property type="match status" value="1"/>
</dbReference>
<evidence type="ECO:0000259" key="4">
    <source>
        <dbReference type="PROSITE" id="PS50263"/>
    </source>
</evidence>
<dbReference type="InterPro" id="IPR003010">
    <property type="entry name" value="C-N_Hydrolase"/>
</dbReference>
<sequence length="415" mass="46116">MVRIALAQTNPISAPAGPPALEKPHSTSPFPTLDQNLINAVKVVERAVSEQADVVVFPEYFLQGLYLTFPSNFLLKFLASLAETHRLCLVGTIVHGSRDNGPQFPDADPFSHIPLQSGKTLSKITPQQLEWAKYLEQHPLSAEEGLNPTSKNTAFFINEQGSVQGCYEKQNLWHPERDYLAPGVEPRQVFQTQWGKAGLLICWDMSHPSAAQELANLGADIIFAPTYWMSTDSEPLIHKHPHPADYESSVVSALCLTRAFETETVWIMCNAGGDPMLGFMGGSGVWAPLRGRIEGCGVEPEVKTVDVDLGLLKDARQTYKIREDWNYSVRLLEQQRGATFKALDAIDNYKILSVARNTESEKSKKLAQMPNVMVVKGEISDHSQLFKETVYGIFILVGFIAQTAVNAGKCYIYYR</sequence>
<evidence type="ECO:0000313" key="6">
    <source>
        <dbReference type="Proteomes" id="UP000094043"/>
    </source>
</evidence>
<evidence type="ECO:0000256" key="2">
    <source>
        <dbReference type="SAM" id="MobiDB-lite"/>
    </source>
</evidence>
<dbReference type="GO" id="GO:0016811">
    <property type="term" value="F:hydrolase activity, acting on carbon-nitrogen (but not peptide) bonds, in linear amides"/>
    <property type="evidence" value="ECO:0007669"/>
    <property type="project" value="TreeGrafter"/>
</dbReference>
<dbReference type="PANTHER" id="PTHR43674:SF16">
    <property type="entry name" value="CARBON-NITROGEN FAMILY, PUTATIVE (AFU_ORTHOLOGUE AFUA_5G02350)-RELATED"/>
    <property type="match status" value="1"/>
</dbReference>
<dbReference type="PROSITE" id="PS50263">
    <property type="entry name" value="CN_HYDROLASE"/>
    <property type="match status" value="1"/>
</dbReference>
<accession>A0AAJ8JV75</accession>
<keyword evidence="3" id="KW-0472">Membrane</keyword>
<dbReference type="InterPro" id="IPR050345">
    <property type="entry name" value="Aliph_Amidase/BUP"/>
</dbReference>
<keyword evidence="3" id="KW-1133">Transmembrane helix</keyword>
<feature type="domain" description="CN hydrolase" evidence="4">
    <location>
        <begin position="2"/>
        <end position="309"/>
    </location>
</feature>
<keyword evidence="3" id="KW-0812">Transmembrane</keyword>
<dbReference type="Pfam" id="PF00795">
    <property type="entry name" value="CN_hydrolase"/>
    <property type="match status" value="2"/>
</dbReference>
<dbReference type="CDD" id="cd07197">
    <property type="entry name" value="nitrilase"/>
    <property type="match status" value="1"/>
</dbReference>
<evidence type="ECO:0000256" key="3">
    <source>
        <dbReference type="SAM" id="Phobius"/>
    </source>
</evidence>
<organism evidence="5 6">
    <name type="scientific">Cryptococcus depauperatus CBS 7841</name>
    <dbReference type="NCBI Taxonomy" id="1295531"/>
    <lineage>
        <taxon>Eukaryota</taxon>
        <taxon>Fungi</taxon>
        <taxon>Dikarya</taxon>
        <taxon>Basidiomycota</taxon>
        <taxon>Agaricomycotina</taxon>
        <taxon>Tremellomycetes</taxon>
        <taxon>Tremellales</taxon>
        <taxon>Cryptococcaceae</taxon>
        <taxon>Cryptococcus</taxon>
    </lineage>
</organism>
<dbReference type="PANTHER" id="PTHR43674">
    <property type="entry name" value="NITRILASE C965.09-RELATED"/>
    <property type="match status" value="1"/>
</dbReference>
<keyword evidence="6" id="KW-1185">Reference proteome</keyword>
<feature type="transmembrane region" description="Helical" evidence="3">
    <location>
        <begin position="390"/>
        <end position="414"/>
    </location>
</feature>
<dbReference type="Gene3D" id="3.60.110.10">
    <property type="entry name" value="Carbon-nitrogen hydrolase"/>
    <property type="match status" value="1"/>
</dbReference>
<reference evidence="5" key="3">
    <citation type="submission" date="2024-01" db="EMBL/GenBank/DDBJ databases">
        <authorList>
            <person name="Coelho M.A."/>
            <person name="David-Palma M."/>
            <person name="Shea T."/>
            <person name="Sun S."/>
            <person name="Cuomo C.A."/>
            <person name="Heitman J."/>
        </authorList>
    </citation>
    <scope>NUCLEOTIDE SEQUENCE</scope>
    <source>
        <strain evidence="5">CBS 7841</strain>
    </source>
</reference>
<feature type="region of interest" description="Disordered" evidence="2">
    <location>
        <begin position="8"/>
        <end position="28"/>
    </location>
</feature>
<dbReference type="EMBL" id="CP143788">
    <property type="protein sequence ID" value="WVN89073.1"/>
    <property type="molecule type" value="Genomic_DNA"/>
</dbReference>
<reference evidence="5" key="2">
    <citation type="journal article" date="2022" name="Elife">
        <title>Obligate sexual reproduction of a homothallic fungus closely related to the Cryptococcus pathogenic species complex.</title>
        <authorList>
            <person name="Passer A.R."/>
            <person name="Clancey S.A."/>
            <person name="Shea T."/>
            <person name="David-Palma M."/>
            <person name="Averette A.F."/>
            <person name="Boekhout T."/>
            <person name="Porcel B.M."/>
            <person name="Nowrousian M."/>
            <person name="Cuomo C.A."/>
            <person name="Sun S."/>
            <person name="Heitman J."/>
            <person name="Coelho M.A."/>
        </authorList>
    </citation>
    <scope>NUCLEOTIDE SEQUENCE</scope>
    <source>
        <strain evidence="5">CBS 7841</strain>
    </source>
</reference>
<dbReference type="GeneID" id="91088499"/>
<gene>
    <name evidence="5" type="ORF">L203_104289</name>
</gene>
<evidence type="ECO:0000313" key="5">
    <source>
        <dbReference type="EMBL" id="WVN89073.1"/>
    </source>
</evidence>
<evidence type="ECO:0000256" key="1">
    <source>
        <dbReference type="ARBA" id="ARBA00022801"/>
    </source>
</evidence>
<name>A0AAJ8JV75_9TREE</name>
<protein>
    <recommendedName>
        <fullName evidence="4">CN hydrolase domain-containing protein</fullName>
    </recommendedName>
</protein>
<reference evidence="5" key="1">
    <citation type="submission" date="2016-06" db="EMBL/GenBank/DDBJ databases">
        <authorList>
            <person name="Cuomo C."/>
            <person name="Litvintseva A."/>
            <person name="Heitman J."/>
            <person name="Chen Y."/>
            <person name="Sun S."/>
            <person name="Springer D."/>
            <person name="Dromer F."/>
            <person name="Young S."/>
            <person name="Zeng Q."/>
            <person name="Chapman S."/>
            <person name="Gujja S."/>
            <person name="Saif S."/>
            <person name="Birren B."/>
        </authorList>
    </citation>
    <scope>NUCLEOTIDE SEQUENCE</scope>
    <source>
        <strain evidence="5">CBS 7841</strain>
    </source>
</reference>
<dbReference type="KEGG" id="cdep:91088499"/>
<dbReference type="Proteomes" id="UP000094043">
    <property type="component" value="Chromosome 5"/>
</dbReference>
<dbReference type="AlphaFoldDB" id="A0AAJ8JV75"/>